<evidence type="ECO:0000256" key="5">
    <source>
        <dbReference type="SAM" id="Phobius"/>
    </source>
</evidence>
<feature type="transmembrane region" description="Helical" evidence="5">
    <location>
        <begin position="486"/>
        <end position="505"/>
    </location>
</feature>
<feature type="transmembrane region" description="Helical" evidence="5">
    <location>
        <begin position="627"/>
        <end position="651"/>
    </location>
</feature>
<dbReference type="Gene3D" id="3.50.50.60">
    <property type="entry name" value="FAD/NAD(P)-binding domain"/>
    <property type="match status" value="1"/>
</dbReference>
<dbReference type="OrthoDB" id="10029326at2759"/>
<evidence type="ECO:0000256" key="1">
    <source>
        <dbReference type="ARBA" id="ARBA00007992"/>
    </source>
</evidence>
<feature type="transmembrane region" description="Helical" evidence="5">
    <location>
        <begin position="721"/>
        <end position="742"/>
    </location>
</feature>
<evidence type="ECO:0000259" key="6">
    <source>
        <dbReference type="Pfam" id="PF01494"/>
    </source>
</evidence>
<dbReference type="InterPro" id="IPR002938">
    <property type="entry name" value="FAD-bd"/>
</dbReference>
<keyword evidence="5" id="KW-0812">Transmembrane</keyword>
<name>A0A8H4IXY8_9PEZI</name>
<dbReference type="Pfam" id="PF01494">
    <property type="entry name" value="FAD_binding_3"/>
    <property type="match status" value="1"/>
</dbReference>
<evidence type="ECO:0000256" key="4">
    <source>
        <dbReference type="ARBA" id="ARBA00023002"/>
    </source>
</evidence>
<evidence type="ECO:0000313" key="7">
    <source>
        <dbReference type="EMBL" id="KAF4309256.1"/>
    </source>
</evidence>
<dbReference type="SUPFAM" id="SSF51905">
    <property type="entry name" value="FAD/NAD(P)-binding domain"/>
    <property type="match status" value="1"/>
</dbReference>
<dbReference type="EMBL" id="WWBZ02000016">
    <property type="protein sequence ID" value="KAF4309256.1"/>
    <property type="molecule type" value="Genomic_DNA"/>
</dbReference>
<organism evidence="7 8">
    <name type="scientific">Botryosphaeria dothidea</name>
    <dbReference type="NCBI Taxonomy" id="55169"/>
    <lineage>
        <taxon>Eukaryota</taxon>
        <taxon>Fungi</taxon>
        <taxon>Dikarya</taxon>
        <taxon>Ascomycota</taxon>
        <taxon>Pezizomycotina</taxon>
        <taxon>Dothideomycetes</taxon>
        <taxon>Dothideomycetes incertae sedis</taxon>
        <taxon>Botryosphaeriales</taxon>
        <taxon>Botryosphaeriaceae</taxon>
        <taxon>Botryosphaeria</taxon>
    </lineage>
</organism>
<gene>
    <name evidence="7" type="ORF">GTA08_BOTSDO02100</name>
</gene>
<dbReference type="InterPro" id="IPR036188">
    <property type="entry name" value="FAD/NAD-bd_sf"/>
</dbReference>
<dbReference type="AlphaFoldDB" id="A0A8H4IXY8"/>
<keyword evidence="5" id="KW-0472">Membrane</keyword>
<keyword evidence="8" id="KW-1185">Reference proteome</keyword>
<dbReference type="PROSITE" id="PS51257">
    <property type="entry name" value="PROKAR_LIPOPROTEIN"/>
    <property type="match status" value="1"/>
</dbReference>
<dbReference type="Proteomes" id="UP000572817">
    <property type="component" value="Unassembled WGS sequence"/>
</dbReference>
<reference evidence="7" key="1">
    <citation type="submission" date="2020-04" db="EMBL/GenBank/DDBJ databases">
        <title>Genome Assembly and Annotation of Botryosphaeria dothidea sdau 11-99, a Latent Pathogen of Apple Fruit Ring Rot in China.</title>
        <authorList>
            <person name="Yu C."/>
            <person name="Diao Y."/>
            <person name="Lu Q."/>
            <person name="Zhao J."/>
            <person name="Cui S."/>
            <person name="Peng C."/>
            <person name="He B."/>
            <person name="Liu H."/>
        </authorList>
    </citation>
    <scope>NUCLEOTIDE SEQUENCE [LARGE SCALE GENOMIC DNA]</scope>
    <source>
        <strain evidence="7">Sdau11-99</strain>
    </source>
</reference>
<keyword evidence="3" id="KW-0274">FAD</keyword>
<dbReference type="PANTHER" id="PTHR47356:SF2">
    <property type="entry name" value="FAD-BINDING DOMAIN-CONTAINING PROTEIN-RELATED"/>
    <property type="match status" value="1"/>
</dbReference>
<accession>A0A8H4IXY8</accession>
<keyword evidence="2" id="KW-0285">Flavoprotein</keyword>
<dbReference type="InterPro" id="IPR050562">
    <property type="entry name" value="FAD_mOase_fung"/>
</dbReference>
<feature type="transmembrane region" description="Helical" evidence="5">
    <location>
        <begin position="672"/>
        <end position="692"/>
    </location>
</feature>
<evidence type="ECO:0000313" key="8">
    <source>
        <dbReference type="Proteomes" id="UP000572817"/>
    </source>
</evidence>
<feature type="domain" description="FAD-binding" evidence="6">
    <location>
        <begin position="6"/>
        <end position="356"/>
    </location>
</feature>
<dbReference type="PANTHER" id="PTHR47356">
    <property type="entry name" value="FAD-DEPENDENT MONOOXYGENASE ASQG-RELATED"/>
    <property type="match status" value="1"/>
</dbReference>
<proteinExistence type="inferred from homology"/>
<dbReference type="PRINTS" id="PR00420">
    <property type="entry name" value="RNGMNOXGNASE"/>
</dbReference>
<keyword evidence="5" id="KW-1133">Transmembrane helix</keyword>
<evidence type="ECO:0000256" key="2">
    <source>
        <dbReference type="ARBA" id="ARBA00022630"/>
    </source>
</evidence>
<feature type="transmembrane region" description="Helical" evidence="5">
    <location>
        <begin position="517"/>
        <end position="535"/>
    </location>
</feature>
<feature type="transmembrane region" description="Helical" evidence="5">
    <location>
        <begin position="593"/>
        <end position="615"/>
    </location>
</feature>
<evidence type="ECO:0000256" key="3">
    <source>
        <dbReference type="ARBA" id="ARBA00022827"/>
    </source>
</evidence>
<comment type="caution">
    <text evidence="7">The sequence shown here is derived from an EMBL/GenBank/DDBJ whole genome shotgun (WGS) entry which is preliminary data.</text>
</comment>
<keyword evidence="4" id="KW-0560">Oxidoreductase</keyword>
<protein>
    <submittedName>
        <fullName evidence="7">FAD binding domain protein</fullName>
    </submittedName>
</protein>
<comment type="similarity">
    <text evidence="1">Belongs to the paxM FAD-dependent monooxygenase family.</text>
</comment>
<feature type="transmembrane region" description="Helical" evidence="5">
    <location>
        <begin position="547"/>
        <end position="572"/>
    </location>
</feature>
<dbReference type="GO" id="GO:0071949">
    <property type="term" value="F:FAD binding"/>
    <property type="evidence" value="ECO:0007669"/>
    <property type="project" value="InterPro"/>
</dbReference>
<sequence length="797" mass="88087">MGMKDFKVVIAGGSIAGLTLACILERLGIDFVVLEAYPEIAPQVGASIGLLPNGLRVLDQLGLYPAIRGLIQEPITRSIARSADGKAFLNTGNVDEQFRNRHGYDVIFVDRQMVLQARYDHLKSKDKVLTNKCVVKVSHQNSGVDVTTKDGTVYRGDILVGADGVHSAVRTEMWKIADQIKPGYIPASEHTAVPCDYVCMFGISVKKDFMRCTTNSIFNKHTSMLVMTGPGSRVYWFFFVKLDKTHYGADIPRYTKKEEEEFAAKHASENVTEDVTFGDLYNTRISSVLTALPEYAFKKWHFGRIMTIGDAAHKFEPISGQGGNSAIETAAVLANNLTRLMKSHPEGLSDEHIDTAFSETQKLREPRAWELVKASHLQQVIEAMETPIFELMAKCYIPILTVDQKFASWAKNIEGAHRLAMLDVPKRFRFIPFLDELPSKPLESSTVPKLVAGVTFGSIFWVAQQALQINPDGWTSKFVDHPLKETYTGIPAIDFTLSLLVWCFSNGVAGDDPNFRLQCLYFMVMLIPMALIWTIESYRNGNYRSLVSLPVVFGAVYQLFGIGKVAPIYYLISIYTSSNILYTRTTGRPIHSSVAHALLPALCIGYVLPTALMFLPYADPSVHQTMVALWQSFPVYVAALTWGIAAVIRRVSPTRPLHLEMFEQKDLAPLQAAYSFAFGATALTHLASLFYISASPSLSVAEVFFSLPGPSTPASEAAKSVFAFFKWDMVLCFAAVLVYCLYSVFELRRVGYVTTEQAVRAAALTVAAQVVVGPGAAYAGVWAWREGVVAAQVQTGK</sequence>
<dbReference type="GO" id="GO:0004497">
    <property type="term" value="F:monooxygenase activity"/>
    <property type="evidence" value="ECO:0007669"/>
    <property type="project" value="InterPro"/>
</dbReference>